<dbReference type="EMBL" id="CP072788">
    <property type="protein sequence ID" value="QTR04272.1"/>
    <property type="molecule type" value="Genomic_DNA"/>
</dbReference>
<gene>
    <name evidence="1" type="ORF">J7S33_04860</name>
</gene>
<protein>
    <submittedName>
        <fullName evidence="1">Uncharacterized protein</fullName>
    </submittedName>
</protein>
<accession>A0A8T8I0F2</accession>
<feature type="non-terminal residue" evidence="1">
    <location>
        <position position="65"/>
    </location>
</feature>
<dbReference type="InterPro" id="IPR025680">
    <property type="entry name" value="DddI"/>
</dbReference>
<reference evidence="1" key="1">
    <citation type="submission" date="2021-04" db="EMBL/GenBank/DDBJ databases">
        <title>Saccharothrix algeriensis WGS.</title>
        <authorList>
            <person name="Stuskova K."/>
            <person name="Hakalova E."/>
            <person name="Tebbal A.B."/>
            <person name="Eichmeier A."/>
        </authorList>
    </citation>
    <scope>NUCLEOTIDE SEQUENCE</scope>
    <source>
        <strain evidence="1">NRRL B-24137</strain>
    </source>
</reference>
<name>A0A8T8I0F2_9PSEU</name>
<organism evidence="1 2">
    <name type="scientific">Saccharothrix algeriensis</name>
    <dbReference type="NCBI Taxonomy" id="173560"/>
    <lineage>
        <taxon>Bacteria</taxon>
        <taxon>Bacillati</taxon>
        <taxon>Actinomycetota</taxon>
        <taxon>Actinomycetes</taxon>
        <taxon>Pseudonocardiales</taxon>
        <taxon>Pseudonocardiaceae</taxon>
        <taxon>Saccharothrix</taxon>
    </lineage>
</organism>
<evidence type="ECO:0000313" key="1">
    <source>
        <dbReference type="EMBL" id="QTR04272.1"/>
    </source>
</evidence>
<dbReference type="Proteomes" id="UP000671828">
    <property type="component" value="Chromosome"/>
</dbReference>
<dbReference type="Pfam" id="PF14430">
    <property type="entry name" value="Imm1"/>
    <property type="match status" value="1"/>
</dbReference>
<proteinExistence type="predicted"/>
<sequence length="65" mass="7005">MASLIAHYQASEDPVPVQAVADLDALLDRMAADHATRSGPVPPMVELSRPDPWAEGWVIVRLGVD</sequence>
<dbReference type="AlphaFoldDB" id="A0A8T8I0F2"/>
<evidence type="ECO:0000313" key="2">
    <source>
        <dbReference type="Proteomes" id="UP000671828"/>
    </source>
</evidence>